<dbReference type="InterPro" id="IPR008978">
    <property type="entry name" value="HSP20-like_chaperone"/>
</dbReference>
<dbReference type="Proteomes" id="UP000316253">
    <property type="component" value="Unassembled WGS sequence"/>
</dbReference>
<evidence type="ECO:0000256" key="1">
    <source>
        <dbReference type="PROSITE-ProRule" id="PRU00285"/>
    </source>
</evidence>
<dbReference type="PROSITE" id="PS01031">
    <property type="entry name" value="SHSP"/>
    <property type="match status" value="1"/>
</dbReference>
<dbReference type="EMBL" id="VMFD01000033">
    <property type="protein sequence ID" value="TSC65656.1"/>
    <property type="molecule type" value="Genomic_DNA"/>
</dbReference>
<dbReference type="InterPro" id="IPR031107">
    <property type="entry name" value="Small_HSP"/>
</dbReference>
<evidence type="ECO:0000313" key="4">
    <source>
        <dbReference type="EMBL" id="TSC65656.1"/>
    </source>
</evidence>
<dbReference type="AlphaFoldDB" id="A0A554JBA0"/>
<evidence type="ECO:0000256" key="2">
    <source>
        <dbReference type="RuleBase" id="RU003616"/>
    </source>
</evidence>
<name>A0A554JBA0_9BACT</name>
<sequence>MTIIRRRPERFSLTERPLGQAIEELMRWPDLWEEANSNLRHVAADIYETEESVVAEMALPGVKPEDIDINVTGDTLTVSGETKFETTESKRNYFQRQLRSGSFSQSLILPASVQADKAMANFSHGMLKIEIPKAEAAKPKKIEVQVS</sequence>
<protein>
    <submittedName>
        <fullName evidence="4">Molecular chaperone (Small heat shock protein)</fullName>
    </submittedName>
</protein>
<evidence type="ECO:0000259" key="3">
    <source>
        <dbReference type="PROSITE" id="PS01031"/>
    </source>
</evidence>
<dbReference type="InterPro" id="IPR002068">
    <property type="entry name" value="A-crystallin/Hsp20_dom"/>
</dbReference>
<comment type="similarity">
    <text evidence="1 2">Belongs to the small heat shock protein (HSP20) family.</text>
</comment>
<feature type="domain" description="SHSP" evidence="3">
    <location>
        <begin position="34"/>
        <end position="147"/>
    </location>
</feature>
<proteinExistence type="inferred from homology"/>
<gene>
    <name evidence="4" type="ORF">CEO22_399</name>
</gene>
<dbReference type="PANTHER" id="PTHR11527">
    <property type="entry name" value="HEAT-SHOCK PROTEIN 20 FAMILY MEMBER"/>
    <property type="match status" value="1"/>
</dbReference>
<organism evidence="4 5">
    <name type="scientific">Candidatus Berkelbacteria bacterium Gr01-1014_85</name>
    <dbReference type="NCBI Taxonomy" id="2017150"/>
    <lineage>
        <taxon>Bacteria</taxon>
        <taxon>Candidatus Berkelbacteria</taxon>
    </lineage>
</organism>
<dbReference type="Gene3D" id="2.60.40.790">
    <property type="match status" value="1"/>
</dbReference>
<dbReference type="SUPFAM" id="SSF49764">
    <property type="entry name" value="HSP20-like chaperones"/>
    <property type="match status" value="1"/>
</dbReference>
<evidence type="ECO:0000313" key="5">
    <source>
        <dbReference type="Proteomes" id="UP000316253"/>
    </source>
</evidence>
<keyword evidence="4" id="KW-0346">Stress response</keyword>
<dbReference type="Pfam" id="PF00011">
    <property type="entry name" value="HSP20"/>
    <property type="match status" value="1"/>
</dbReference>
<comment type="caution">
    <text evidence="4">The sequence shown here is derived from an EMBL/GenBank/DDBJ whole genome shotgun (WGS) entry which is preliminary data.</text>
</comment>
<reference evidence="4 5" key="1">
    <citation type="submission" date="2017-08" db="EMBL/GenBank/DDBJ databases">
        <title>Mechanisms for carbon and nitrogen cycling indicate functional differentiation within the Candidate Phyla Radiation.</title>
        <authorList>
            <person name="Danczak R.E."/>
            <person name="Johnston M.D."/>
            <person name="Kenah C."/>
            <person name="Slattery M."/>
            <person name="Wrighton K.C."/>
            <person name="Wilkins M.J."/>
        </authorList>
    </citation>
    <scope>NUCLEOTIDE SEQUENCE [LARGE SCALE GENOMIC DNA]</scope>
    <source>
        <strain evidence="4">Gr01-1014_85</strain>
    </source>
</reference>
<accession>A0A554JBA0</accession>
<dbReference type="CDD" id="cd06464">
    <property type="entry name" value="ACD_sHsps-like"/>
    <property type="match status" value="1"/>
</dbReference>